<evidence type="ECO:0000256" key="1">
    <source>
        <dbReference type="SAM" id="MobiDB-lite"/>
    </source>
</evidence>
<proteinExistence type="predicted"/>
<dbReference type="EMBL" id="NMUH01005484">
    <property type="protein sequence ID" value="MQM12883.1"/>
    <property type="molecule type" value="Genomic_DNA"/>
</dbReference>
<sequence>LKGESLLCDSKQKRKKAPLASEEDDFEADFKQFGDDSEVDDDEYEVEVLDVKPFAFAAAKTPLGRESAADADSVQSGQHTALQFTVTSRRQARAIADADSVQSRQQTALKFPVTKAGGLELIGSSSILQPEKCK</sequence>
<evidence type="ECO:0000313" key="3">
    <source>
        <dbReference type="Proteomes" id="UP000652761"/>
    </source>
</evidence>
<keyword evidence="3" id="KW-1185">Reference proteome</keyword>
<accession>A0A843WN49</accession>
<dbReference type="AlphaFoldDB" id="A0A843WN49"/>
<protein>
    <submittedName>
        <fullName evidence="2">Uncharacterized protein</fullName>
    </submittedName>
</protein>
<name>A0A843WN49_COLES</name>
<gene>
    <name evidence="2" type="ORF">Taro_045798</name>
</gene>
<feature type="non-terminal residue" evidence="2">
    <location>
        <position position="1"/>
    </location>
</feature>
<organism evidence="2 3">
    <name type="scientific">Colocasia esculenta</name>
    <name type="common">Wild taro</name>
    <name type="synonym">Arum esculentum</name>
    <dbReference type="NCBI Taxonomy" id="4460"/>
    <lineage>
        <taxon>Eukaryota</taxon>
        <taxon>Viridiplantae</taxon>
        <taxon>Streptophyta</taxon>
        <taxon>Embryophyta</taxon>
        <taxon>Tracheophyta</taxon>
        <taxon>Spermatophyta</taxon>
        <taxon>Magnoliopsida</taxon>
        <taxon>Liliopsida</taxon>
        <taxon>Araceae</taxon>
        <taxon>Aroideae</taxon>
        <taxon>Colocasieae</taxon>
        <taxon>Colocasia</taxon>
    </lineage>
</organism>
<comment type="caution">
    <text evidence="2">The sequence shown here is derived from an EMBL/GenBank/DDBJ whole genome shotgun (WGS) entry which is preliminary data.</text>
</comment>
<evidence type="ECO:0000313" key="2">
    <source>
        <dbReference type="EMBL" id="MQM12883.1"/>
    </source>
</evidence>
<feature type="region of interest" description="Disordered" evidence="1">
    <location>
        <begin position="1"/>
        <end position="28"/>
    </location>
</feature>
<dbReference type="Proteomes" id="UP000652761">
    <property type="component" value="Unassembled WGS sequence"/>
</dbReference>
<reference evidence="2" key="1">
    <citation type="submission" date="2017-07" db="EMBL/GenBank/DDBJ databases">
        <title>Taro Niue Genome Assembly and Annotation.</title>
        <authorList>
            <person name="Atibalentja N."/>
            <person name="Keating K."/>
            <person name="Fields C.J."/>
        </authorList>
    </citation>
    <scope>NUCLEOTIDE SEQUENCE</scope>
    <source>
        <strain evidence="2">Niue_2</strain>
        <tissue evidence="2">Leaf</tissue>
    </source>
</reference>